<evidence type="ECO:0000259" key="18">
    <source>
        <dbReference type="PROSITE" id="PS50081"/>
    </source>
</evidence>
<dbReference type="Gene3D" id="1.10.287.160">
    <property type="entry name" value="HR1 repeat"/>
    <property type="match status" value="2"/>
</dbReference>
<keyword evidence="8" id="KW-0863">Zinc-finger</keyword>
<dbReference type="Pfam" id="PF00433">
    <property type="entry name" value="Pkinase_C"/>
    <property type="match status" value="1"/>
</dbReference>
<dbReference type="PROSITE" id="PS00479">
    <property type="entry name" value="ZF_DAG_PE_1"/>
    <property type="match status" value="1"/>
</dbReference>
<dbReference type="CDD" id="cd20823">
    <property type="entry name" value="C1_ScPKC1-like_rpt2"/>
    <property type="match status" value="1"/>
</dbReference>
<evidence type="ECO:0000256" key="8">
    <source>
        <dbReference type="ARBA" id="ARBA00022771"/>
    </source>
</evidence>
<feature type="region of interest" description="Disordered" evidence="16">
    <location>
        <begin position="626"/>
        <end position="674"/>
    </location>
</feature>
<gene>
    <name evidence="21" type="ORF">CcCBS67573_g05506</name>
</gene>
<dbReference type="InterPro" id="IPR008271">
    <property type="entry name" value="Ser/Thr_kinase_AS"/>
</dbReference>
<dbReference type="Pfam" id="PF02185">
    <property type="entry name" value="HR1"/>
    <property type="match status" value="2"/>
</dbReference>
<dbReference type="SMART" id="SM00239">
    <property type="entry name" value="C2"/>
    <property type="match status" value="1"/>
</dbReference>
<name>A0A507FD69_9FUNG</name>
<dbReference type="SUPFAM" id="SSF46585">
    <property type="entry name" value="HR1 repeat"/>
    <property type="match status" value="2"/>
</dbReference>
<dbReference type="EC" id="2.7.11.13" evidence="2"/>
<dbReference type="PROSITE" id="PS50011">
    <property type="entry name" value="PROTEIN_KINASE_DOM"/>
    <property type="match status" value="1"/>
</dbReference>
<evidence type="ECO:0000259" key="20">
    <source>
        <dbReference type="PROSITE" id="PS51860"/>
    </source>
</evidence>
<dbReference type="Pfam" id="PF00130">
    <property type="entry name" value="C1_1"/>
    <property type="match status" value="1"/>
</dbReference>
<dbReference type="SMART" id="SM00742">
    <property type="entry name" value="Hr1"/>
    <property type="match status" value="2"/>
</dbReference>
<evidence type="ECO:0000256" key="10">
    <source>
        <dbReference type="ARBA" id="ARBA00022833"/>
    </source>
</evidence>
<keyword evidence="10" id="KW-0862">Zinc</keyword>
<evidence type="ECO:0000256" key="6">
    <source>
        <dbReference type="ARBA" id="ARBA00022723"/>
    </source>
</evidence>
<evidence type="ECO:0000259" key="19">
    <source>
        <dbReference type="PROSITE" id="PS51285"/>
    </source>
</evidence>
<dbReference type="STRING" id="246404.A0A507FD69"/>
<keyword evidence="11 15" id="KW-0067">ATP-binding</keyword>
<dbReference type="PROSITE" id="PS51860">
    <property type="entry name" value="REM_1"/>
    <property type="match status" value="1"/>
</dbReference>
<evidence type="ECO:0000256" key="15">
    <source>
        <dbReference type="PROSITE-ProRule" id="PRU10141"/>
    </source>
</evidence>
<comment type="catalytic activity">
    <reaction evidence="13">
        <text>L-seryl-[protein] + ATP = O-phospho-L-seryl-[protein] + ADP + H(+)</text>
        <dbReference type="Rhea" id="RHEA:17989"/>
        <dbReference type="Rhea" id="RHEA-COMP:9863"/>
        <dbReference type="Rhea" id="RHEA-COMP:11604"/>
        <dbReference type="ChEBI" id="CHEBI:15378"/>
        <dbReference type="ChEBI" id="CHEBI:29999"/>
        <dbReference type="ChEBI" id="CHEBI:30616"/>
        <dbReference type="ChEBI" id="CHEBI:83421"/>
        <dbReference type="ChEBI" id="CHEBI:456216"/>
        <dbReference type="EC" id="2.7.11.13"/>
    </reaction>
</comment>
<dbReference type="GO" id="GO:0106310">
    <property type="term" value="F:protein serine kinase activity"/>
    <property type="evidence" value="ECO:0007669"/>
    <property type="project" value="RHEA"/>
</dbReference>
<dbReference type="InterPro" id="IPR017441">
    <property type="entry name" value="Protein_kinase_ATP_BS"/>
</dbReference>
<evidence type="ECO:0000313" key="22">
    <source>
        <dbReference type="Proteomes" id="UP000320333"/>
    </source>
</evidence>
<evidence type="ECO:0000256" key="11">
    <source>
        <dbReference type="ARBA" id="ARBA00022840"/>
    </source>
</evidence>
<evidence type="ECO:0000256" key="14">
    <source>
        <dbReference type="PROSITE-ProRule" id="PRU01207"/>
    </source>
</evidence>
<comment type="similarity">
    <text evidence="1">Belongs to the protein kinase superfamily. AGC Ser/Thr protein kinase family. PKC subfamily.</text>
</comment>
<feature type="domain" description="Protein kinase" evidence="17">
    <location>
        <begin position="714"/>
        <end position="974"/>
    </location>
</feature>
<dbReference type="FunFam" id="3.30.200.20:FF:000103">
    <property type="entry name" value="Protein kinase C"/>
    <property type="match status" value="1"/>
</dbReference>
<evidence type="ECO:0000256" key="7">
    <source>
        <dbReference type="ARBA" id="ARBA00022741"/>
    </source>
</evidence>
<dbReference type="InterPro" id="IPR017892">
    <property type="entry name" value="Pkinase_C"/>
</dbReference>
<feature type="binding site" evidence="15">
    <location>
        <position position="743"/>
    </location>
    <ligand>
        <name>ATP</name>
        <dbReference type="ChEBI" id="CHEBI:30616"/>
    </ligand>
</feature>
<dbReference type="InterPro" id="IPR000008">
    <property type="entry name" value="C2_dom"/>
</dbReference>
<dbReference type="OrthoDB" id="63267at2759"/>
<evidence type="ECO:0000256" key="3">
    <source>
        <dbReference type="ARBA" id="ARBA00022527"/>
    </source>
</evidence>
<protein>
    <recommendedName>
        <fullName evidence="2">protein kinase C</fullName>
        <ecNumber evidence="2">2.7.11.13</ecNumber>
    </recommendedName>
</protein>
<dbReference type="InterPro" id="IPR000719">
    <property type="entry name" value="Prot_kinase_dom"/>
</dbReference>
<dbReference type="InterPro" id="IPR036274">
    <property type="entry name" value="HR1_rpt_sf"/>
</dbReference>
<dbReference type="PROSITE" id="PS50081">
    <property type="entry name" value="ZF_DAG_PE_2"/>
    <property type="match status" value="1"/>
</dbReference>
<dbReference type="InterPro" id="IPR046349">
    <property type="entry name" value="C1-like_sf"/>
</dbReference>
<dbReference type="FunFam" id="1.10.510.10:FF:000210">
    <property type="entry name" value="Non-specific serine/threonine protein kinase"/>
    <property type="match status" value="1"/>
</dbReference>
<feature type="compositionally biased region" description="Polar residues" evidence="16">
    <location>
        <begin position="88"/>
        <end position="100"/>
    </location>
</feature>
<dbReference type="EMBL" id="QEAP01000200">
    <property type="protein sequence ID" value="TPX73226.1"/>
    <property type="molecule type" value="Genomic_DNA"/>
</dbReference>
<dbReference type="SUPFAM" id="SSF57889">
    <property type="entry name" value="Cysteine-rich domain"/>
    <property type="match status" value="1"/>
</dbReference>
<evidence type="ECO:0000256" key="13">
    <source>
        <dbReference type="ARBA" id="ARBA00047470"/>
    </source>
</evidence>
<feature type="domain" description="AGC-kinase C-terminal" evidence="19">
    <location>
        <begin position="975"/>
        <end position="1045"/>
    </location>
</feature>
<keyword evidence="7 15" id="KW-0547">Nucleotide-binding</keyword>
<evidence type="ECO:0000256" key="12">
    <source>
        <dbReference type="ARBA" id="ARBA00047272"/>
    </source>
</evidence>
<dbReference type="PROSITE" id="PS00108">
    <property type="entry name" value="PROTEIN_KINASE_ST"/>
    <property type="match status" value="1"/>
</dbReference>
<comment type="catalytic activity">
    <reaction evidence="12">
        <text>L-threonyl-[protein] + ATP = O-phospho-L-threonyl-[protein] + ADP + H(+)</text>
        <dbReference type="Rhea" id="RHEA:46608"/>
        <dbReference type="Rhea" id="RHEA-COMP:11060"/>
        <dbReference type="Rhea" id="RHEA-COMP:11605"/>
        <dbReference type="ChEBI" id="CHEBI:15378"/>
        <dbReference type="ChEBI" id="CHEBI:30013"/>
        <dbReference type="ChEBI" id="CHEBI:30616"/>
        <dbReference type="ChEBI" id="CHEBI:61977"/>
        <dbReference type="ChEBI" id="CHEBI:456216"/>
        <dbReference type="EC" id="2.7.11.13"/>
    </reaction>
</comment>
<comment type="caution">
    <text evidence="21">The sequence shown here is derived from an EMBL/GenBank/DDBJ whole genome shotgun (WGS) entry which is preliminary data.</text>
</comment>
<dbReference type="CDD" id="cd05570">
    <property type="entry name" value="STKc_PKC"/>
    <property type="match status" value="1"/>
</dbReference>
<evidence type="ECO:0000313" key="21">
    <source>
        <dbReference type="EMBL" id="TPX73226.1"/>
    </source>
</evidence>
<dbReference type="GO" id="GO:0008270">
    <property type="term" value="F:zinc ion binding"/>
    <property type="evidence" value="ECO:0007669"/>
    <property type="project" value="UniProtKB-KW"/>
</dbReference>
<keyword evidence="4" id="KW-0597">Phosphoprotein</keyword>
<accession>A0A507FD69</accession>
<keyword evidence="5" id="KW-0808">Transferase</keyword>
<keyword evidence="3" id="KW-0723">Serine/threonine-protein kinase</keyword>
<dbReference type="InterPro" id="IPR035892">
    <property type="entry name" value="C2_domain_sf"/>
</dbReference>
<evidence type="ECO:0000256" key="1">
    <source>
        <dbReference type="ARBA" id="ARBA00005490"/>
    </source>
</evidence>
<dbReference type="InterPro" id="IPR002219">
    <property type="entry name" value="PKC_DAG/PE"/>
</dbReference>
<dbReference type="PANTHER" id="PTHR24351">
    <property type="entry name" value="RIBOSOMAL PROTEIN S6 KINASE"/>
    <property type="match status" value="1"/>
</dbReference>
<reference evidence="21 22" key="1">
    <citation type="journal article" date="2019" name="Sci. Rep.">
        <title>Comparative genomics of chytrid fungi reveal insights into the obligate biotrophic and pathogenic lifestyle of Synchytrium endobioticum.</title>
        <authorList>
            <person name="van de Vossenberg B.T.L.H."/>
            <person name="Warris S."/>
            <person name="Nguyen H.D.T."/>
            <person name="van Gent-Pelzer M.P.E."/>
            <person name="Joly D.L."/>
            <person name="van de Geest H.C."/>
            <person name="Bonants P.J.M."/>
            <person name="Smith D.S."/>
            <person name="Levesque C.A."/>
            <person name="van der Lee T.A.J."/>
        </authorList>
    </citation>
    <scope>NUCLEOTIDE SEQUENCE [LARGE SCALE GENOMIC DNA]</scope>
    <source>
        <strain evidence="21 22">CBS 675.73</strain>
    </source>
</reference>
<dbReference type="Pfam" id="PF00069">
    <property type="entry name" value="Pkinase"/>
    <property type="match status" value="1"/>
</dbReference>
<feature type="domain" description="REM-1" evidence="20">
    <location>
        <begin position="151"/>
        <end position="232"/>
    </location>
</feature>
<dbReference type="SMART" id="SM00133">
    <property type="entry name" value="S_TK_X"/>
    <property type="match status" value="1"/>
</dbReference>
<evidence type="ECO:0000256" key="16">
    <source>
        <dbReference type="SAM" id="MobiDB-lite"/>
    </source>
</evidence>
<dbReference type="SMART" id="SM00109">
    <property type="entry name" value="C1"/>
    <property type="match status" value="1"/>
</dbReference>
<dbReference type="SUPFAM" id="SSF56112">
    <property type="entry name" value="Protein kinase-like (PK-like)"/>
    <property type="match status" value="1"/>
</dbReference>
<dbReference type="InterPro" id="IPR000961">
    <property type="entry name" value="AGC-kinase_C"/>
</dbReference>
<evidence type="ECO:0000256" key="5">
    <source>
        <dbReference type="ARBA" id="ARBA00022679"/>
    </source>
</evidence>
<proteinExistence type="inferred from homology"/>
<organism evidence="21 22">
    <name type="scientific">Chytriomyces confervae</name>
    <dbReference type="NCBI Taxonomy" id="246404"/>
    <lineage>
        <taxon>Eukaryota</taxon>
        <taxon>Fungi</taxon>
        <taxon>Fungi incertae sedis</taxon>
        <taxon>Chytridiomycota</taxon>
        <taxon>Chytridiomycota incertae sedis</taxon>
        <taxon>Chytridiomycetes</taxon>
        <taxon>Chytridiales</taxon>
        <taxon>Chytriomycetaceae</taxon>
        <taxon>Chytriomyces</taxon>
    </lineage>
</organism>
<dbReference type="Gene3D" id="1.10.510.10">
    <property type="entry name" value="Transferase(Phosphotransferase) domain 1"/>
    <property type="match status" value="1"/>
</dbReference>
<dbReference type="AlphaFoldDB" id="A0A507FD69"/>
<evidence type="ECO:0000256" key="4">
    <source>
        <dbReference type="ARBA" id="ARBA00022553"/>
    </source>
</evidence>
<keyword evidence="14" id="KW-0175">Coiled coil</keyword>
<dbReference type="GO" id="GO:0007165">
    <property type="term" value="P:signal transduction"/>
    <property type="evidence" value="ECO:0007669"/>
    <property type="project" value="InterPro"/>
</dbReference>
<dbReference type="InterPro" id="IPR011009">
    <property type="entry name" value="Kinase-like_dom_sf"/>
</dbReference>
<dbReference type="Proteomes" id="UP000320333">
    <property type="component" value="Unassembled WGS sequence"/>
</dbReference>
<dbReference type="GO" id="GO:0004697">
    <property type="term" value="F:diacylglycerol-dependent serine/threonine kinase activity"/>
    <property type="evidence" value="ECO:0007669"/>
    <property type="project" value="UniProtKB-EC"/>
</dbReference>
<dbReference type="PROSITE" id="PS00107">
    <property type="entry name" value="PROTEIN_KINASE_ATP"/>
    <property type="match status" value="1"/>
</dbReference>
<dbReference type="SMART" id="SM00220">
    <property type="entry name" value="S_TKc"/>
    <property type="match status" value="1"/>
</dbReference>
<feature type="domain" description="Phorbol-ester/DAG-type" evidence="18">
    <location>
        <begin position="499"/>
        <end position="548"/>
    </location>
</feature>
<dbReference type="GO" id="GO:0005524">
    <property type="term" value="F:ATP binding"/>
    <property type="evidence" value="ECO:0007669"/>
    <property type="project" value="UniProtKB-UniRule"/>
</dbReference>
<dbReference type="Gene3D" id="3.30.200.20">
    <property type="entry name" value="Phosphorylase Kinase, domain 1"/>
    <property type="match status" value="1"/>
</dbReference>
<dbReference type="SUPFAM" id="SSF49562">
    <property type="entry name" value="C2 domain (Calcium/lipid-binding domain, CaLB)"/>
    <property type="match status" value="1"/>
</dbReference>
<evidence type="ECO:0000259" key="17">
    <source>
        <dbReference type="PROSITE" id="PS50011"/>
    </source>
</evidence>
<evidence type="ECO:0000256" key="2">
    <source>
        <dbReference type="ARBA" id="ARBA00012429"/>
    </source>
</evidence>
<evidence type="ECO:0000256" key="9">
    <source>
        <dbReference type="ARBA" id="ARBA00022777"/>
    </source>
</evidence>
<keyword evidence="9" id="KW-0418">Kinase</keyword>
<sequence length="1057" mass="119430">MSARTPTDAQIADISAKIEVERKVLQGASAMYRQLADPQAREACEANMVESKRRLEYLEGMLRDVVAGSMLQQPQGKVQMLNGPQIPPRSSSGSQQSIHTPALQASSVANLFKFGRAASADQVAPTGSGSMTPQIVAAGSGAVHTAFDLLKYGSAITTEKVKYRLQEIMHKLDTEQKVKTGTENLLHAMFNLNNAGVDQKVANELKDKMAESNAKIAVLEKAKHRYSALYVAPPADDQEEALAEIRRKCNGRLRLKLIGASNLVGRTAAQNEIIATVAIDGNSKYTSRRSSTRWDETLDVQVDRAQEVEICVYSHPGGMLLGLVWFKLGDLEEELRTRYPNGVPPNVNDVDDTWLDLEPAGQILIRSSFGRVAHFYRLYHRIIVSHSHVYVYVQWGWRKRKPKKMPYFVVARFKKLFPEMDTSSMLYSLSCISALFAMNFLALELSGINAKAATIHVTRSAIRMLLRNVSLQATSKMYASNATPDTDLNTGQLLPYRIPHRFQPKKILLTSWCSHCGSMMGPGARIEKCAECGKCAHSHCKPMVPNFCQLKPEVAITLVAAFEDVERRKVLKEMEEAERAEKARREADAVAAAAMPVVANDPFKEDESDRMNENARQLELLHLEQQRKEKEEQERRSQLDQKVARAEAERARAEEERVRKQEEQRKAFERQQREKLEEKKRLDEARLAQQQQQQQQANLKIPAAVHRNVKLEDFDFLSVLGRGAFGKVMLIEEKSTKQLFAMKALKKEFIIQSDDVASAKLEKRIFQKATQSQHPFLVNLHSCFQTDTRLYFVMEYVSGGDLMCHIQEKKRFSQVRAKFYACEVLLALDFFHKNNIVYRDLKLDNIVMCPDGHVKVIDYGICKENMPYGMVTRTYCGTPDYMAPEILSQQKYGRAVDWWSYGVLIYVMLVGRYPFHGDDESDILEAILSDTIDYPSNMPKETLNLIQGLLNKDPKRRLGGGRLDAEEVKRHPYFAGVDWDAFMERSVGPPWKPIIKNEKDVSNFDSEFTKEKPVLTPIASVLSSVHQAEFKDFDFVAEWAGGSNSALNRVAGGNLRG</sequence>
<feature type="region of interest" description="Disordered" evidence="16">
    <location>
        <begin position="79"/>
        <end position="100"/>
    </location>
</feature>
<dbReference type="PROSITE" id="PS51285">
    <property type="entry name" value="AGC_KINASE_CTER"/>
    <property type="match status" value="1"/>
</dbReference>
<keyword evidence="6" id="KW-0479">Metal-binding</keyword>
<dbReference type="Gene3D" id="3.30.60.20">
    <property type="match status" value="1"/>
</dbReference>
<dbReference type="InterPro" id="IPR011072">
    <property type="entry name" value="HR1_rho-bd"/>
</dbReference>
<keyword evidence="22" id="KW-1185">Reference proteome</keyword>